<dbReference type="EMBL" id="ML986491">
    <property type="protein sequence ID" value="KAF2277111.1"/>
    <property type="molecule type" value="Genomic_DNA"/>
</dbReference>
<evidence type="ECO:0000256" key="7">
    <source>
        <dbReference type="SAM" id="Phobius"/>
    </source>
</evidence>
<keyword evidence="4 7" id="KW-0472">Membrane</keyword>
<feature type="transmembrane region" description="Helical" evidence="7">
    <location>
        <begin position="64"/>
        <end position="85"/>
    </location>
</feature>
<feature type="transmembrane region" description="Helical" evidence="7">
    <location>
        <begin position="105"/>
        <end position="128"/>
    </location>
</feature>
<dbReference type="GeneID" id="54553419"/>
<dbReference type="AlphaFoldDB" id="A0A6A6JKI7"/>
<feature type="region of interest" description="Disordered" evidence="6">
    <location>
        <begin position="413"/>
        <end position="529"/>
    </location>
</feature>
<comment type="similarity">
    <text evidence="5">Belongs to the SAT4 family.</text>
</comment>
<evidence type="ECO:0000256" key="4">
    <source>
        <dbReference type="ARBA" id="ARBA00023136"/>
    </source>
</evidence>
<dbReference type="Proteomes" id="UP000800097">
    <property type="component" value="Unassembled WGS sequence"/>
</dbReference>
<evidence type="ECO:0000256" key="2">
    <source>
        <dbReference type="ARBA" id="ARBA00022692"/>
    </source>
</evidence>
<name>A0A6A6JKI7_WESOR</name>
<feature type="region of interest" description="Disordered" evidence="6">
    <location>
        <begin position="289"/>
        <end position="316"/>
    </location>
</feature>
<evidence type="ECO:0000313" key="9">
    <source>
        <dbReference type="EMBL" id="KAF2277111.1"/>
    </source>
</evidence>
<dbReference type="Pfam" id="PF20684">
    <property type="entry name" value="Fung_rhodopsin"/>
    <property type="match status" value="1"/>
</dbReference>
<evidence type="ECO:0000259" key="8">
    <source>
        <dbReference type="Pfam" id="PF20684"/>
    </source>
</evidence>
<accession>A0A6A6JKI7</accession>
<dbReference type="PANTHER" id="PTHR33048:SF19">
    <property type="entry name" value="MEMBRANE PROTEIN PTH11-LIKE, PUTATIVE (AFU_ORTHOLOGUE AFUA_1G14080)-RELATED"/>
    <property type="match status" value="1"/>
</dbReference>
<feature type="transmembrane region" description="Helical" evidence="7">
    <location>
        <begin position="263"/>
        <end position="284"/>
    </location>
</feature>
<dbReference type="RefSeq" id="XP_033654650.1">
    <property type="nucleotide sequence ID" value="XM_033800244.1"/>
</dbReference>
<dbReference type="GO" id="GO:0016020">
    <property type="term" value="C:membrane"/>
    <property type="evidence" value="ECO:0007669"/>
    <property type="project" value="UniProtKB-SubCell"/>
</dbReference>
<dbReference type="InterPro" id="IPR049326">
    <property type="entry name" value="Rhodopsin_dom_fungi"/>
</dbReference>
<feature type="transmembrane region" description="Helical" evidence="7">
    <location>
        <begin position="31"/>
        <end position="52"/>
    </location>
</feature>
<reference evidence="9" key="1">
    <citation type="journal article" date="2020" name="Stud. Mycol.">
        <title>101 Dothideomycetes genomes: a test case for predicting lifestyles and emergence of pathogens.</title>
        <authorList>
            <person name="Haridas S."/>
            <person name="Albert R."/>
            <person name="Binder M."/>
            <person name="Bloem J."/>
            <person name="Labutti K."/>
            <person name="Salamov A."/>
            <person name="Andreopoulos B."/>
            <person name="Baker S."/>
            <person name="Barry K."/>
            <person name="Bills G."/>
            <person name="Bluhm B."/>
            <person name="Cannon C."/>
            <person name="Castanera R."/>
            <person name="Culley D."/>
            <person name="Daum C."/>
            <person name="Ezra D."/>
            <person name="Gonzalez J."/>
            <person name="Henrissat B."/>
            <person name="Kuo A."/>
            <person name="Liang C."/>
            <person name="Lipzen A."/>
            <person name="Lutzoni F."/>
            <person name="Magnuson J."/>
            <person name="Mondo S."/>
            <person name="Nolan M."/>
            <person name="Ohm R."/>
            <person name="Pangilinan J."/>
            <person name="Park H.-J."/>
            <person name="Ramirez L."/>
            <person name="Alfaro M."/>
            <person name="Sun H."/>
            <person name="Tritt A."/>
            <person name="Yoshinaga Y."/>
            <person name="Zwiers L.-H."/>
            <person name="Turgeon B."/>
            <person name="Goodwin S."/>
            <person name="Spatafora J."/>
            <person name="Crous P."/>
            <person name="Grigoriev I."/>
        </authorList>
    </citation>
    <scope>NUCLEOTIDE SEQUENCE</scope>
    <source>
        <strain evidence="9">CBS 379.55</strain>
    </source>
</reference>
<keyword evidence="3 7" id="KW-1133">Transmembrane helix</keyword>
<feature type="region of interest" description="Disordered" evidence="6">
    <location>
        <begin position="1"/>
        <end position="21"/>
    </location>
</feature>
<dbReference type="PANTHER" id="PTHR33048">
    <property type="entry name" value="PTH11-LIKE INTEGRAL MEMBRANE PROTEIN (AFU_ORTHOLOGUE AFUA_5G11245)"/>
    <property type="match status" value="1"/>
</dbReference>
<dbReference type="InterPro" id="IPR052337">
    <property type="entry name" value="SAT4-like"/>
</dbReference>
<evidence type="ECO:0000256" key="1">
    <source>
        <dbReference type="ARBA" id="ARBA00004141"/>
    </source>
</evidence>
<evidence type="ECO:0000256" key="6">
    <source>
        <dbReference type="SAM" id="MobiDB-lite"/>
    </source>
</evidence>
<feature type="compositionally biased region" description="Basic residues" evidence="6">
    <location>
        <begin position="447"/>
        <end position="457"/>
    </location>
</feature>
<sequence length="529" mass="58342">MPAIASFPRSLYNDSPPEPRSRTLNNPTLLYSWWTTMFSLVIILFRVGGRYIRNEQLFTEDRVMAFSIIPLMARMGLIHVVLIFGTNNVDTTDLMDPVKIHQREIGSKAVLAARIFYAFFIWTAKFAVSEFLKRMTERYWKRGYEYCLRALRVFLVVTFFAVVISTLTECQPFNHYWQVIPDPGPKCRQGYAHLLTMGITDIVTDVFLVVFPIPIILGSGMPLRRKISLVLLFSLSLGLIVIVAARIPLVIQRRGIQQFRTVMASSEILAATFVSNAIVLGSFLRDRGVKKPKYKSGSTTDSLDRRSSTRRPTLSPIDSDEYLARSLGYRTNPELRDDKAKAARPAPVADLSLLEPAPFAGSNWRFPDAKSSDATHVGVVVPNSWPGEDPHPSPRCGRRVSFFDAGGLLNEAPSSGVSPTDSIVTHDFAFPGPRRPSRASSSLASHGRAHGLPRRSSHVSQQSDDSGMPTPAAAQLQDLRSILSEGNEQGPRREHPSTLPPIQDAGGLLSSSSSSSSSPSSSSTSTPPK</sequence>
<comment type="subcellular location">
    <subcellularLocation>
        <location evidence="1">Membrane</location>
        <topology evidence="1">Multi-pass membrane protein</topology>
    </subcellularLocation>
</comment>
<feature type="domain" description="Rhodopsin" evidence="8">
    <location>
        <begin position="46"/>
        <end position="248"/>
    </location>
</feature>
<dbReference type="OrthoDB" id="5398233at2759"/>
<feature type="transmembrane region" description="Helical" evidence="7">
    <location>
        <begin position="149"/>
        <end position="167"/>
    </location>
</feature>
<keyword evidence="10" id="KW-1185">Reference proteome</keyword>
<feature type="compositionally biased region" description="Polar residues" evidence="6">
    <location>
        <begin position="413"/>
        <end position="423"/>
    </location>
</feature>
<feature type="compositionally biased region" description="Low complexity" evidence="6">
    <location>
        <begin position="510"/>
        <end position="529"/>
    </location>
</feature>
<feature type="transmembrane region" description="Helical" evidence="7">
    <location>
        <begin position="191"/>
        <end position="217"/>
    </location>
</feature>
<proteinExistence type="inferred from homology"/>
<gene>
    <name evidence="9" type="ORF">EI97DRAFT_449852</name>
</gene>
<evidence type="ECO:0000256" key="3">
    <source>
        <dbReference type="ARBA" id="ARBA00022989"/>
    </source>
</evidence>
<keyword evidence="2 7" id="KW-0812">Transmembrane</keyword>
<feature type="transmembrane region" description="Helical" evidence="7">
    <location>
        <begin position="229"/>
        <end position="251"/>
    </location>
</feature>
<evidence type="ECO:0000313" key="10">
    <source>
        <dbReference type="Proteomes" id="UP000800097"/>
    </source>
</evidence>
<evidence type="ECO:0000256" key="5">
    <source>
        <dbReference type="ARBA" id="ARBA00038359"/>
    </source>
</evidence>
<protein>
    <recommendedName>
        <fullName evidence="8">Rhodopsin domain-containing protein</fullName>
    </recommendedName>
</protein>
<organism evidence="9 10">
    <name type="scientific">Westerdykella ornata</name>
    <dbReference type="NCBI Taxonomy" id="318751"/>
    <lineage>
        <taxon>Eukaryota</taxon>
        <taxon>Fungi</taxon>
        <taxon>Dikarya</taxon>
        <taxon>Ascomycota</taxon>
        <taxon>Pezizomycotina</taxon>
        <taxon>Dothideomycetes</taxon>
        <taxon>Pleosporomycetidae</taxon>
        <taxon>Pleosporales</taxon>
        <taxon>Sporormiaceae</taxon>
        <taxon>Westerdykella</taxon>
    </lineage>
</organism>